<keyword evidence="2 4" id="KW-0442">Lipid degradation</keyword>
<proteinExistence type="predicted"/>
<keyword evidence="7" id="KW-1185">Reference proteome</keyword>
<evidence type="ECO:0000256" key="4">
    <source>
        <dbReference type="PROSITE-ProRule" id="PRU01161"/>
    </source>
</evidence>
<feature type="domain" description="PNPLA" evidence="5">
    <location>
        <begin position="19"/>
        <end position="230"/>
    </location>
</feature>
<reference evidence="6" key="1">
    <citation type="submission" date="2021-03" db="EMBL/GenBank/DDBJ databases">
        <title>Comparative genomics and phylogenomic investigation of the class Geoglossomycetes provide insights into ecological specialization and systematics.</title>
        <authorList>
            <person name="Melie T."/>
            <person name="Pirro S."/>
            <person name="Miller A.N."/>
            <person name="Quandt A."/>
        </authorList>
    </citation>
    <scope>NUCLEOTIDE SEQUENCE</scope>
    <source>
        <strain evidence="6">GBOQ0MN5Z8</strain>
    </source>
</reference>
<feature type="active site" description="Nucleophile" evidence="4">
    <location>
        <position position="72"/>
    </location>
</feature>
<dbReference type="Gene3D" id="3.40.1090.10">
    <property type="entry name" value="Cytosolic phospholipase A2 catalytic domain"/>
    <property type="match status" value="1"/>
</dbReference>
<evidence type="ECO:0000313" key="7">
    <source>
        <dbReference type="Proteomes" id="UP000698800"/>
    </source>
</evidence>
<dbReference type="GO" id="GO:0046486">
    <property type="term" value="P:glycerolipid metabolic process"/>
    <property type="evidence" value="ECO:0007669"/>
    <property type="project" value="UniProtKB-ARBA"/>
</dbReference>
<feature type="active site" description="Proton acceptor" evidence="4">
    <location>
        <position position="217"/>
    </location>
</feature>
<sequence length="371" mass="41224">MSASEDPSIANIPNTLNMLVLDGGGVKGLSSLIILRSLLHQVERLVSEKPGLSVREGSLRPHQVFNLVVGTSTGGLIALMVGKLGMSVDECIRQYHTLSHQIFHNGRHPRGTTFHGFVKPKYCGRLMREQVDNLFRQQNRDAGLPMITPGYTDCAVVCRKYDNRFERNPPLVDIPSVICSHRCREYIECSICDAARATSAAPTYFSEQRIGGHVFIDGGVGCNNPSWAAYDHYNNANKYHHSGMTWRGARMVNLGTGTCSPEHSAPTPSGFFRSFRMTKVINLLRDTATNSEFEAAKVRTLAVNANFDYQRFSADTGVCWIKMDEYQRLEEIESLTNQYLSHSAVRERLGKCAEGLASDYVRRLAQGGLDG</sequence>
<evidence type="ECO:0000256" key="1">
    <source>
        <dbReference type="ARBA" id="ARBA00022801"/>
    </source>
</evidence>
<dbReference type="PANTHER" id="PTHR24185:SF1">
    <property type="entry name" value="CALCIUM-INDEPENDENT PHOSPHOLIPASE A2-GAMMA"/>
    <property type="match status" value="1"/>
</dbReference>
<dbReference type="GO" id="GO:0047499">
    <property type="term" value="F:calcium-independent phospholipase A2 activity"/>
    <property type="evidence" value="ECO:0007669"/>
    <property type="project" value="TreeGrafter"/>
</dbReference>
<keyword evidence="3 4" id="KW-0443">Lipid metabolism</keyword>
<organism evidence="6 7">
    <name type="scientific">Glutinoglossum americanum</name>
    <dbReference type="NCBI Taxonomy" id="1670608"/>
    <lineage>
        <taxon>Eukaryota</taxon>
        <taxon>Fungi</taxon>
        <taxon>Dikarya</taxon>
        <taxon>Ascomycota</taxon>
        <taxon>Pezizomycotina</taxon>
        <taxon>Geoglossomycetes</taxon>
        <taxon>Geoglossales</taxon>
        <taxon>Geoglossaceae</taxon>
        <taxon>Glutinoglossum</taxon>
    </lineage>
</organism>
<keyword evidence="1 4" id="KW-0378">Hydrolase</keyword>
<evidence type="ECO:0000259" key="5">
    <source>
        <dbReference type="PROSITE" id="PS51635"/>
    </source>
</evidence>
<dbReference type="GO" id="GO:0016042">
    <property type="term" value="P:lipid catabolic process"/>
    <property type="evidence" value="ECO:0007669"/>
    <property type="project" value="UniProtKB-UniRule"/>
</dbReference>
<dbReference type="GO" id="GO:0016020">
    <property type="term" value="C:membrane"/>
    <property type="evidence" value="ECO:0007669"/>
    <property type="project" value="TreeGrafter"/>
</dbReference>
<feature type="short sequence motif" description="GXSXG" evidence="4">
    <location>
        <begin position="70"/>
        <end position="74"/>
    </location>
</feature>
<accession>A0A9P8I2V7</accession>
<dbReference type="InterPro" id="IPR002641">
    <property type="entry name" value="PNPLA_dom"/>
</dbReference>
<dbReference type="EMBL" id="JAGHQL010000132">
    <property type="protein sequence ID" value="KAH0537758.1"/>
    <property type="molecule type" value="Genomic_DNA"/>
</dbReference>
<dbReference type="Proteomes" id="UP000698800">
    <property type="component" value="Unassembled WGS sequence"/>
</dbReference>
<evidence type="ECO:0000256" key="3">
    <source>
        <dbReference type="ARBA" id="ARBA00023098"/>
    </source>
</evidence>
<evidence type="ECO:0000256" key="2">
    <source>
        <dbReference type="ARBA" id="ARBA00022963"/>
    </source>
</evidence>
<dbReference type="SUPFAM" id="SSF52151">
    <property type="entry name" value="FabD/lysophospholipase-like"/>
    <property type="match status" value="1"/>
</dbReference>
<dbReference type="AlphaFoldDB" id="A0A9P8I2V7"/>
<feature type="short sequence motif" description="GXGXXG" evidence="4">
    <location>
        <begin position="23"/>
        <end position="28"/>
    </location>
</feature>
<gene>
    <name evidence="6" type="ORF">FGG08_005506</name>
</gene>
<dbReference type="GO" id="GO:0019369">
    <property type="term" value="P:arachidonate metabolic process"/>
    <property type="evidence" value="ECO:0007669"/>
    <property type="project" value="TreeGrafter"/>
</dbReference>
<evidence type="ECO:0000313" key="6">
    <source>
        <dbReference type="EMBL" id="KAH0537758.1"/>
    </source>
</evidence>
<dbReference type="PANTHER" id="PTHR24185">
    <property type="entry name" value="CALCIUM-INDEPENDENT PHOSPHOLIPASE A2-GAMMA"/>
    <property type="match status" value="1"/>
</dbReference>
<name>A0A9P8I2V7_9PEZI</name>
<dbReference type="PROSITE" id="PS51635">
    <property type="entry name" value="PNPLA"/>
    <property type="match status" value="1"/>
</dbReference>
<dbReference type="Pfam" id="PF01734">
    <property type="entry name" value="Patatin"/>
    <property type="match status" value="1"/>
</dbReference>
<protein>
    <recommendedName>
        <fullName evidence="5">PNPLA domain-containing protein</fullName>
    </recommendedName>
</protein>
<comment type="caution">
    <text evidence="6">The sequence shown here is derived from an EMBL/GenBank/DDBJ whole genome shotgun (WGS) entry which is preliminary data.</text>
</comment>
<dbReference type="InterPro" id="IPR016035">
    <property type="entry name" value="Acyl_Trfase/lysoPLipase"/>
</dbReference>
<dbReference type="OrthoDB" id="630895at2759"/>
<feature type="short sequence motif" description="DGA/G" evidence="4">
    <location>
        <begin position="217"/>
        <end position="219"/>
    </location>
</feature>